<comment type="caution">
    <text evidence="1">The sequence shown here is derived from an EMBL/GenBank/DDBJ whole genome shotgun (WGS) entry which is preliminary data.</text>
</comment>
<dbReference type="AlphaFoldDB" id="A0A1R2CQB9"/>
<name>A0A1R2CQB9_9CILI</name>
<protein>
    <submittedName>
        <fullName evidence="1">Uncharacterized protein</fullName>
    </submittedName>
</protein>
<proteinExistence type="predicted"/>
<keyword evidence="2" id="KW-1185">Reference proteome</keyword>
<evidence type="ECO:0000313" key="2">
    <source>
        <dbReference type="Proteomes" id="UP000187209"/>
    </source>
</evidence>
<dbReference type="Proteomes" id="UP000187209">
    <property type="component" value="Unassembled WGS sequence"/>
</dbReference>
<reference evidence="1 2" key="1">
    <citation type="submission" date="2016-11" db="EMBL/GenBank/DDBJ databases">
        <title>The macronuclear genome of Stentor coeruleus: a giant cell with tiny introns.</title>
        <authorList>
            <person name="Slabodnick M."/>
            <person name="Ruby J.G."/>
            <person name="Reiff S.B."/>
            <person name="Swart E.C."/>
            <person name="Gosai S."/>
            <person name="Prabakaran S."/>
            <person name="Witkowska E."/>
            <person name="Larue G.E."/>
            <person name="Fisher S."/>
            <person name="Freeman R.M."/>
            <person name="Gunawardena J."/>
            <person name="Chu W."/>
            <person name="Stover N.A."/>
            <person name="Gregory B.D."/>
            <person name="Nowacki M."/>
            <person name="Derisi J."/>
            <person name="Roy S.W."/>
            <person name="Marshall W.F."/>
            <person name="Sood P."/>
        </authorList>
    </citation>
    <scope>NUCLEOTIDE SEQUENCE [LARGE SCALE GENOMIC DNA]</scope>
    <source>
        <strain evidence="1">WM001</strain>
    </source>
</reference>
<sequence length="238" mass="27684">MNSPQSRNGYAKKQAKGEIDIPKLGEDYRRCIRVCNEEDMPQKRPKISEDEKGHQVQSVVPSGINRFYEYVDKLESIFKTSLPAPAPSIPEPPSIVQNVEPQPPLQTTEEIIKQFVIDLDKATKLTPSQLKVLELYKIPYETDPWKFEPRIPNKNQSKTIERVPFENRRSFKKNRPKIFNKVNKRTEEICVEDLIAEIPEEARPKFFTGKYSLKKVKKGFSIRQNIICDRELELIVNN</sequence>
<accession>A0A1R2CQB9</accession>
<dbReference type="EMBL" id="MPUH01000086">
    <property type="protein sequence ID" value="OMJ91197.1"/>
    <property type="molecule type" value="Genomic_DNA"/>
</dbReference>
<organism evidence="1 2">
    <name type="scientific">Stentor coeruleus</name>
    <dbReference type="NCBI Taxonomy" id="5963"/>
    <lineage>
        <taxon>Eukaryota</taxon>
        <taxon>Sar</taxon>
        <taxon>Alveolata</taxon>
        <taxon>Ciliophora</taxon>
        <taxon>Postciliodesmatophora</taxon>
        <taxon>Heterotrichea</taxon>
        <taxon>Heterotrichida</taxon>
        <taxon>Stentoridae</taxon>
        <taxon>Stentor</taxon>
    </lineage>
</organism>
<gene>
    <name evidence="1" type="ORF">SteCoe_6264</name>
</gene>
<evidence type="ECO:0000313" key="1">
    <source>
        <dbReference type="EMBL" id="OMJ91197.1"/>
    </source>
</evidence>
<dbReference type="OrthoDB" id="325950at2759"/>